<dbReference type="InterPro" id="IPR018723">
    <property type="entry name" value="DUF2254_membrane"/>
</dbReference>
<dbReference type="EMBL" id="BAAAUG010000157">
    <property type="protein sequence ID" value="GAA3139178.1"/>
    <property type="molecule type" value="Genomic_DNA"/>
</dbReference>
<comment type="caution">
    <text evidence="2">The sequence shown here is derived from an EMBL/GenBank/DDBJ whole genome shotgun (WGS) entry which is preliminary data.</text>
</comment>
<feature type="transmembrane region" description="Helical" evidence="1">
    <location>
        <begin position="199"/>
        <end position="217"/>
    </location>
</feature>
<protein>
    <submittedName>
        <fullName evidence="2">DUF2254 domain-containing protein</fullName>
    </submittedName>
</protein>
<keyword evidence="3" id="KW-1185">Reference proteome</keyword>
<dbReference type="Pfam" id="PF10011">
    <property type="entry name" value="DUF2254"/>
    <property type="match status" value="1"/>
</dbReference>
<proteinExistence type="predicted"/>
<keyword evidence="1" id="KW-0812">Transmembrane</keyword>
<evidence type="ECO:0000313" key="2">
    <source>
        <dbReference type="EMBL" id="GAA3139178.1"/>
    </source>
</evidence>
<sequence length="478" mass="52288">MDNNTKLSECLSPAYPYAAGWMPGGAHRHIYSLTMSDGLITGVLGDVKVRRPRLLSPLREHLRDTMWFAPTAGLVGAMVLWMASAELDSQIVAAAQDAGDYDTVKSLMGIAEDAKAVISTIGSAMMTFIGVVFSISLVAVQMASGQFSPRVVRLYVRSRITKITLTVFLATFLFSLMTLTSFDSESDPRLLTSVPLVESILAMAMVFLSLLLFVAYVNGTLRMMRISFVIDRIARESFRVAVKHPPEGAVDDEHLGPATARITHHGRAGVLRDVHIARVVRAARRHGVVLRLLPRIGDFMVPGTAVFTVHGGAAPPRRALRYTVSVGVERTFHQDLGFGLRQLADIALRALSPAVNDPTTAVQALDRIIQFLASVAGYPLGALRHRDRRGAVRMVQPVPDWTALVDLGFAEIRGCAVGNPQVTRRMLAGLDDLLRLAPDERREPLLRHRELLEQAVERTVPEAADRAFALLPDRQGIG</sequence>
<gene>
    <name evidence="2" type="ORF">GCM10010449_69080</name>
</gene>
<reference evidence="3" key="1">
    <citation type="journal article" date="2019" name="Int. J. Syst. Evol. Microbiol.">
        <title>The Global Catalogue of Microorganisms (GCM) 10K type strain sequencing project: providing services to taxonomists for standard genome sequencing and annotation.</title>
        <authorList>
            <consortium name="The Broad Institute Genomics Platform"/>
            <consortium name="The Broad Institute Genome Sequencing Center for Infectious Disease"/>
            <person name="Wu L."/>
            <person name="Ma J."/>
        </authorList>
    </citation>
    <scope>NUCLEOTIDE SEQUENCE [LARGE SCALE GENOMIC DNA]</scope>
    <source>
        <strain evidence="3">JCM 9092</strain>
    </source>
</reference>
<feature type="transmembrane region" description="Helical" evidence="1">
    <location>
        <begin position="160"/>
        <end position="179"/>
    </location>
</feature>
<organism evidence="2 3">
    <name type="scientific">Streptomyces rectiviolaceus</name>
    <dbReference type="NCBI Taxonomy" id="332591"/>
    <lineage>
        <taxon>Bacteria</taxon>
        <taxon>Bacillati</taxon>
        <taxon>Actinomycetota</taxon>
        <taxon>Actinomycetes</taxon>
        <taxon>Kitasatosporales</taxon>
        <taxon>Streptomycetaceae</taxon>
        <taxon>Streptomyces</taxon>
    </lineage>
</organism>
<keyword evidence="1" id="KW-1133">Transmembrane helix</keyword>
<evidence type="ECO:0000313" key="3">
    <source>
        <dbReference type="Proteomes" id="UP001501637"/>
    </source>
</evidence>
<evidence type="ECO:0000256" key="1">
    <source>
        <dbReference type="SAM" id="Phobius"/>
    </source>
</evidence>
<accession>A0ABP6N7Q5</accession>
<dbReference type="Proteomes" id="UP001501637">
    <property type="component" value="Unassembled WGS sequence"/>
</dbReference>
<keyword evidence="1" id="KW-0472">Membrane</keyword>
<name>A0ABP6N7Q5_9ACTN</name>
<feature type="transmembrane region" description="Helical" evidence="1">
    <location>
        <begin position="116"/>
        <end position="140"/>
    </location>
</feature>
<feature type="transmembrane region" description="Helical" evidence="1">
    <location>
        <begin position="65"/>
        <end position="83"/>
    </location>
</feature>